<keyword evidence="2 5" id="KW-0547">Nucleotide-binding</keyword>
<keyword evidence="4" id="KW-0807">Transducer</keyword>
<evidence type="ECO:0000313" key="9">
    <source>
        <dbReference type="Proteomes" id="UP001203297"/>
    </source>
</evidence>
<gene>
    <name evidence="8" type="ORF">B0F90DRAFT_1636332</name>
</gene>
<proteinExistence type="predicted"/>
<feature type="binding site" evidence="6">
    <location>
        <position position="268"/>
    </location>
    <ligand>
        <name>Mg(2+)</name>
        <dbReference type="ChEBI" id="CHEBI:18420"/>
    </ligand>
</feature>
<dbReference type="FunFam" id="3.40.50.300:FF:000692">
    <property type="entry name" value="Guanine nucleotide-binding protein subunit alpha"/>
    <property type="match status" value="1"/>
</dbReference>
<dbReference type="Pfam" id="PF00503">
    <property type="entry name" value="G-alpha"/>
    <property type="match status" value="1"/>
</dbReference>
<keyword evidence="9" id="KW-1185">Reference proteome</keyword>
<dbReference type="SUPFAM" id="SSF47895">
    <property type="entry name" value="Transducin (alpha subunit), insertion domain"/>
    <property type="match status" value="1"/>
</dbReference>
<comment type="caution">
    <text evidence="8">The sequence shown here is derived from an EMBL/GenBank/DDBJ whole genome shotgun (WGS) entry which is preliminary data.</text>
</comment>
<dbReference type="GO" id="GO:0031683">
    <property type="term" value="F:G-protein beta/gamma-subunit complex binding"/>
    <property type="evidence" value="ECO:0007669"/>
    <property type="project" value="InterPro"/>
</dbReference>
<dbReference type="SUPFAM" id="SSF52540">
    <property type="entry name" value="P-loop containing nucleoside triphosphate hydrolases"/>
    <property type="match status" value="1"/>
</dbReference>
<protein>
    <submittedName>
        <fullName evidence="8">G-alpha-domain-containing protein</fullName>
    </submittedName>
</protein>
<evidence type="ECO:0000256" key="7">
    <source>
        <dbReference type="SAM" id="MobiDB-lite"/>
    </source>
</evidence>
<evidence type="ECO:0000256" key="4">
    <source>
        <dbReference type="ARBA" id="ARBA00023224"/>
    </source>
</evidence>
<organism evidence="8 9">
    <name type="scientific">Multifurca ochricompacta</name>
    <dbReference type="NCBI Taxonomy" id="376703"/>
    <lineage>
        <taxon>Eukaryota</taxon>
        <taxon>Fungi</taxon>
        <taxon>Dikarya</taxon>
        <taxon>Basidiomycota</taxon>
        <taxon>Agaricomycotina</taxon>
        <taxon>Agaricomycetes</taxon>
        <taxon>Russulales</taxon>
        <taxon>Russulaceae</taxon>
        <taxon>Multifurca</taxon>
    </lineage>
</organism>
<dbReference type="EMBL" id="WTXG01000048">
    <property type="protein sequence ID" value="KAI0296518.1"/>
    <property type="molecule type" value="Genomic_DNA"/>
</dbReference>
<evidence type="ECO:0000256" key="1">
    <source>
        <dbReference type="ARBA" id="ARBA00022723"/>
    </source>
</evidence>
<feature type="binding site" evidence="5">
    <location>
        <begin position="74"/>
        <end position="79"/>
    </location>
    <ligand>
        <name>GTP</name>
        <dbReference type="ChEBI" id="CHEBI:37565"/>
    </ligand>
</feature>
<dbReference type="GO" id="GO:0005834">
    <property type="term" value="C:heterotrimeric G-protein complex"/>
    <property type="evidence" value="ECO:0007669"/>
    <property type="project" value="TreeGrafter"/>
</dbReference>
<dbReference type="InterPro" id="IPR001019">
    <property type="entry name" value="Gprotein_alpha_su"/>
</dbReference>
<accession>A0AAD4LZA4</accession>
<dbReference type="GO" id="GO:0007188">
    <property type="term" value="P:adenylate cyclase-modulating G protein-coupled receptor signaling pathway"/>
    <property type="evidence" value="ECO:0007669"/>
    <property type="project" value="TreeGrafter"/>
</dbReference>
<evidence type="ECO:0000256" key="5">
    <source>
        <dbReference type="PIRSR" id="PIRSR601019-1"/>
    </source>
</evidence>
<dbReference type="PANTHER" id="PTHR10218:SF360">
    <property type="entry name" value="GUANINE NUCLEOTIDE-BINDING PROTEIN SUBUNIT ALPHA HOMOLOG"/>
    <property type="match status" value="1"/>
</dbReference>
<dbReference type="GO" id="GO:0003924">
    <property type="term" value="F:GTPase activity"/>
    <property type="evidence" value="ECO:0007669"/>
    <property type="project" value="InterPro"/>
</dbReference>
<keyword evidence="1 6" id="KW-0479">Metal-binding</keyword>
<dbReference type="GO" id="GO:0001664">
    <property type="term" value="F:G protein-coupled receptor binding"/>
    <property type="evidence" value="ECO:0007669"/>
    <property type="project" value="TreeGrafter"/>
</dbReference>
<dbReference type="SMART" id="SM00275">
    <property type="entry name" value="G_alpha"/>
    <property type="match status" value="1"/>
</dbReference>
<feature type="binding site" evidence="5">
    <location>
        <begin position="361"/>
        <end position="364"/>
    </location>
    <ligand>
        <name>GTP</name>
        <dbReference type="ChEBI" id="CHEBI:37565"/>
    </ligand>
</feature>
<evidence type="ECO:0000313" key="8">
    <source>
        <dbReference type="EMBL" id="KAI0296518.1"/>
    </source>
</evidence>
<dbReference type="InterPro" id="IPR011025">
    <property type="entry name" value="GproteinA_insert"/>
</dbReference>
<dbReference type="InterPro" id="IPR027417">
    <property type="entry name" value="P-loop_NTPase"/>
</dbReference>
<evidence type="ECO:0000256" key="2">
    <source>
        <dbReference type="ARBA" id="ARBA00022741"/>
    </source>
</evidence>
<reference evidence="8" key="1">
    <citation type="journal article" date="2022" name="New Phytol.">
        <title>Evolutionary transition to the ectomycorrhizal habit in the genomes of a hyperdiverse lineage of mushroom-forming fungi.</title>
        <authorList>
            <person name="Looney B."/>
            <person name="Miyauchi S."/>
            <person name="Morin E."/>
            <person name="Drula E."/>
            <person name="Courty P.E."/>
            <person name="Kohler A."/>
            <person name="Kuo A."/>
            <person name="LaButti K."/>
            <person name="Pangilinan J."/>
            <person name="Lipzen A."/>
            <person name="Riley R."/>
            <person name="Andreopoulos W."/>
            <person name="He G."/>
            <person name="Johnson J."/>
            <person name="Nolan M."/>
            <person name="Tritt A."/>
            <person name="Barry K.W."/>
            <person name="Grigoriev I.V."/>
            <person name="Nagy L.G."/>
            <person name="Hibbett D."/>
            <person name="Henrissat B."/>
            <person name="Matheny P.B."/>
            <person name="Labbe J."/>
            <person name="Martin F.M."/>
        </authorList>
    </citation>
    <scope>NUCLEOTIDE SEQUENCE</scope>
    <source>
        <strain evidence="8">BPL690</strain>
    </source>
</reference>
<dbReference type="PANTHER" id="PTHR10218">
    <property type="entry name" value="GTP-BINDING PROTEIN ALPHA SUBUNIT"/>
    <property type="match status" value="1"/>
</dbReference>
<dbReference type="PROSITE" id="PS51882">
    <property type="entry name" value="G_ALPHA"/>
    <property type="match status" value="1"/>
</dbReference>
<keyword evidence="3 5" id="KW-0342">GTP-binding</keyword>
<name>A0AAD4LZA4_9AGAM</name>
<dbReference type="PRINTS" id="PR00318">
    <property type="entry name" value="GPROTEINA"/>
</dbReference>
<feature type="binding site" evidence="5">
    <location>
        <position position="422"/>
    </location>
    <ligand>
        <name>GTP</name>
        <dbReference type="ChEBI" id="CHEBI:37565"/>
    </ligand>
</feature>
<dbReference type="GO" id="GO:0005525">
    <property type="term" value="F:GTP binding"/>
    <property type="evidence" value="ECO:0007669"/>
    <property type="project" value="UniProtKB-KW"/>
</dbReference>
<dbReference type="AlphaFoldDB" id="A0AAD4LZA4"/>
<feature type="compositionally biased region" description="Basic and acidic residues" evidence="7">
    <location>
        <begin position="1"/>
        <end position="10"/>
    </location>
</feature>
<feature type="binding site" evidence="6">
    <location>
        <position position="78"/>
    </location>
    <ligand>
        <name>Mg(2+)</name>
        <dbReference type="ChEBI" id="CHEBI:18420"/>
    </ligand>
</feature>
<sequence>MVLLTRRSDESVDPLSRALAPPKNESAEQRAIREAKEAEACRESNRIDEIIKQEKQAISRKKAPVKVLMLGQTESGKSTTVKIFQLSYARQAWEDERMSWRTVIHLNLVRSVNTILDALENAPEIASRVNLLRMRLGPLRHVQHDLETHLGLTEGEEIHAASEAGILRRPAEVCVRSRSGWAAALGFAKQRARNPGRHSLAEEALEVILKSRDDIAALWGDDDVRAALEERGVRLEDQSGFFLDDLYRIAHRGYEPTDDDVVRARLRTMGVQEYRFLFETGTHAGHEWIFYDVGGSRTHRGSWHPYFMDVKAIIFLAPISVFDEKLEGEAGGNRLEDSIKFWTTICKSKLLTKVQLILFLNKCDILERKLVRGVPLRRYIPTYGDRANDMPTASKYLRKQFQEIARKHSPEPRRVYTYLTTAIDTRAMAATLGMIRVGIVNDNLQTAELLR</sequence>
<evidence type="ECO:0000256" key="3">
    <source>
        <dbReference type="ARBA" id="ARBA00023134"/>
    </source>
</evidence>
<dbReference type="Gene3D" id="3.40.50.300">
    <property type="entry name" value="P-loop containing nucleotide triphosphate hydrolases"/>
    <property type="match status" value="2"/>
</dbReference>
<dbReference type="GO" id="GO:0005737">
    <property type="term" value="C:cytoplasm"/>
    <property type="evidence" value="ECO:0007669"/>
    <property type="project" value="TreeGrafter"/>
</dbReference>
<dbReference type="GO" id="GO:0046872">
    <property type="term" value="F:metal ion binding"/>
    <property type="evidence" value="ECO:0007669"/>
    <property type="project" value="UniProtKB-KW"/>
</dbReference>
<keyword evidence="6" id="KW-0460">Magnesium</keyword>
<feature type="region of interest" description="Disordered" evidence="7">
    <location>
        <begin position="1"/>
        <end position="30"/>
    </location>
</feature>
<dbReference type="Gene3D" id="1.10.400.10">
    <property type="entry name" value="GI Alpha 1, domain 2-like"/>
    <property type="match status" value="1"/>
</dbReference>
<dbReference type="Proteomes" id="UP001203297">
    <property type="component" value="Unassembled WGS sequence"/>
</dbReference>
<evidence type="ECO:0000256" key="6">
    <source>
        <dbReference type="PIRSR" id="PIRSR601019-2"/>
    </source>
</evidence>